<dbReference type="InterPro" id="IPR011051">
    <property type="entry name" value="RmlC_Cupin_sf"/>
</dbReference>
<dbReference type="Pfam" id="PF02678">
    <property type="entry name" value="Pirin"/>
    <property type="match status" value="1"/>
</dbReference>
<proteinExistence type="inferred from homology"/>
<evidence type="ECO:0000256" key="2">
    <source>
        <dbReference type="RuleBase" id="RU003457"/>
    </source>
</evidence>
<accession>A0A542DXT3</accession>
<reference evidence="5 6" key="1">
    <citation type="submission" date="2019-06" db="EMBL/GenBank/DDBJ databases">
        <title>Sequencing the genomes of 1000 actinobacteria strains.</title>
        <authorList>
            <person name="Klenk H.-P."/>
        </authorList>
    </citation>
    <scope>NUCLEOTIDE SEQUENCE [LARGE SCALE GENOMIC DNA]</scope>
    <source>
        <strain evidence="5 6">DSM 18607</strain>
    </source>
</reference>
<comment type="caution">
    <text evidence="5">The sequence shown here is derived from an EMBL/GenBank/DDBJ whole genome shotgun (WGS) entry which is preliminary data.</text>
</comment>
<dbReference type="Gene3D" id="2.60.120.10">
    <property type="entry name" value="Jelly Rolls"/>
    <property type="match status" value="2"/>
</dbReference>
<dbReference type="Pfam" id="PF05726">
    <property type="entry name" value="Pirin_C"/>
    <property type="match status" value="1"/>
</dbReference>
<dbReference type="PANTHER" id="PTHR13903:SF8">
    <property type="entry name" value="PIRIN"/>
    <property type="match status" value="1"/>
</dbReference>
<evidence type="ECO:0000259" key="3">
    <source>
        <dbReference type="Pfam" id="PF02678"/>
    </source>
</evidence>
<dbReference type="EMBL" id="VFMN01000001">
    <property type="protein sequence ID" value="TQJ07900.1"/>
    <property type="molecule type" value="Genomic_DNA"/>
</dbReference>
<protein>
    <recommendedName>
        <fullName evidence="7">Pirin</fullName>
    </recommendedName>
</protein>
<feature type="domain" description="Pirin N-terminal" evidence="3">
    <location>
        <begin position="40"/>
        <end position="152"/>
    </location>
</feature>
<dbReference type="InterPro" id="IPR014710">
    <property type="entry name" value="RmlC-like_jellyroll"/>
</dbReference>
<evidence type="ECO:0000256" key="1">
    <source>
        <dbReference type="ARBA" id="ARBA00008416"/>
    </source>
</evidence>
<evidence type="ECO:0000259" key="4">
    <source>
        <dbReference type="Pfam" id="PF05726"/>
    </source>
</evidence>
<dbReference type="Proteomes" id="UP000317893">
    <property type="component" value="Unassembled WGS sequence"/>
</dbReference>
<dbReference type="AlphaFoldDB" id="A0A542DXT3"/>
<evidence type="ECO:0000313" key="6">
    <source>
        <dbReference type="Proteomes" id="UP000317893"/>
    </source>
</evidence>
<organism evidence="5 6">
    <name type="scientific">Lapillicoccus jejuensis</name>
    <dbReference type="NCBI Taxonomy" id="402171"/>
    <lineage>
        <taxon>Bacteria</taxon>
        <taxon>Bacillati</taxon>
        <taxon>Actinomycetota</taxon>
        <taxon>Actinomycetes</taxon>
        <taxon>Micrococcales</taxon>
        <taxon>Intrasporangiaceae</taxon>
        <taxon>Lapillicoccus</taxon>
    </lineage>
</organism>
<feature type="domain" description="Pirin C-terminal" evidence="4">
    <location>
        <begin position="222"/>
        <end position="311"/>
    </location>
</feature>
<dbReference type="InterPro" id="IPR003829">
    <property type="entry name" value="Pirin_N_dom"/>
</dbReference>
<dbReference type="InterPro" id="IPR012093">
    <property type="entry name" value="Pirin"/>
</dbReference>
<dbReference type="InterPro" id="IPR008778">
    <property type="entry name" value="Pirin_C_dom"/>
</dbReference>
<evidence type="ECO:0000313" key="5">
    <source>
        <dbReference type="EMBL" id="TQJ07900.1"/>
    </source>
</evidence>
<comment type="similarity">
    <text evidence="1 2">Belongs to the pirin family.</text>
</comment>
<dbReference type="PANTHER" id="PTHR13903">
    <property type="entry name" value="PIRIN-RELATED"/>
    <property type="match status" value="1"/>
</dbReference>
<keyword evidence="6" id="KW-1185">Reference proteome</keyword>
<evidence type="ECO:0008006" key="7">
    <source>
        <dbReference type="Google" id="ProtNLM"/>
    </source>
</evidence>
<dbReference type="OrthoDB" id="9780903at2"/>
<dbReference type="RefSeq" id="WP_141847246.1">
    <property type="nucleotide sequence ID" value="NZ_BAAAPR010000013.1"/>
</dbReference>
<name>A0A542DXT3_9MICO</name>
<dbReference type="SUPFAM" id="SSF51182">
    <property type="entry name" value="RmlC-like cupins"/>
    <property type="match status" value="1"/>
</dbReference>
<gene>
    <name evidence="5" type="ORF">FB458_0971</name>
</gene>
<sequence>MSSTETDVYRDVADDPRECGRELLVLDAVHARISPRSEVLRVLPHRDRRMVGAWCFVDLYGPRPVTDGDAMHVAPHPHTGLQTVSWLVSGRVRHRDSLGSVADVVPGRVAVMTAGAGIAHSEDVVVPAGSEGEAVDRGDEGAAVLHGAQLWVALPDEQRWGAKAFTLHEPAPSTVVDGVGVAVFSGALAGLVGPEQAFTPLLGAELTPAADGDGRGGARGDGRARLTLEASYEHLLAPLSGEVTVEGVTVGTGQGLFLGTHRASLEVALSPDARVLLLRGTPFEEEIVMWWNFVGRTHEEVVEARERWNAGGDPRFGEVDYPDGERLAAPPLPSVRLRARGRRR</sequence>